<evidence type="ECO:0000313" key="6">
    <source>
        <dbReference type="EMBL" id="MBJ7598461.1"/>
    </source>
</evidence>
<dbReference type="PROSITE" id="PS50110">
    <property type="entry name" value="RESPONSE_REGULATORY"/>
    <property type="match status" value="1"/>
</dbReference>
<gene>
    <name evidence="6" type="ORF">JF922_10300</name>
</gene>
<sequence>MRVLVVEDDQALLSVFARGLREQGYVLDTAERGDDALHLMRLYDYAAAIVDWRLPGMPGDQLVREARKLGIPTSILMLTARDTTADKVVGLDAGADDYLVKPVDFPELLARLRALLRRPRQVGGSVLNVGGLRLDPGSRTVSLNGRLLQLTARELAITELLMRRSPAAVERLAIARHAWDDESDALGSNTIDVHVGHLRHKLSGSDVQLLTVRGAGYRLVRR</sequence>
<reference evidence="6" key="1">
    <citation type="submission" date="2020-10" db="EMBL/GenBank/DDBJ databases">
        <title>Ca. Dormibacterota MAGs.</title>
        <authorList>
            <person name="Montgomery K."/>
        </authorList>
    </citation>
    <scope>NUCLEOTIDE SEQUENCE [LARGE SCALE GENOMIC DNA]</scope>
    <source>
        <strain evidence="6">SC8812_S17_10</strain>
    </source>
</reference>
<dbReference type="CDD" id="cd00383">
    <property type="entry name" value="trans_reg_C"/>
    <property type="match status" value="1"/>
</dbReference>
<dbReference type="Pfam" id="PF00486">
    <property type="entry name" value="Trans_reg_C"/>
    <property type="match status" value="1"/>
</dbReference>
<dbReference type="PROSITE" id="PS51755">
    <property type="entry name" value="OMPR_PHOB"/>
    <property type="match status" value="1"/>
</dbReference>
<feature type="DNA-binding region" description="OmpR/PhoB-type" evidence="3">
    <location>
        <begin position="124"/>
        <end position="221"/>
    </location>
</feature>
<feature type="modified residue" description="4-aspartylphosphate" evidence="2">
    <location>
        <position position="51"/>
    </location>
</feature>
<dbReference type="Gene3D" id="3.40.50.2300">
    <property type="match status" value="1"/>
</dbReference>
<evidence type="ECO:0000259" key="4">
    <source>
        <dbReference type="PROSITE" id="PS50110"/>
    </source>
</evidence>
<dbReference type="Proteomes" id="UP000612893">
    <property type="component" value="Unassembled WGS sequence"/>
</dbReference>
<name>A0A934N7D8_9BACT</name>
<keyword evidence="1 3" id="KW-0238">DNA-binding</keyword>
<dbReference type="SMART" id="SM00448">
    <property type="entry name" value="REC"/>
    <property type="match status" value="1"/>
</dbReference>
<dbReference type="SUPFAM" id="SSF52172">
    <property type="entry name" value="CheY-like"/>
    <property type="match status" value="1"/>
</dbReference>
<protein>
    <submittedName>
        <fullName evidence="6">Response regulator transcription factor</fullName>
    </submittedName>
</protein>
<dbReference type="Pfam" id="PF00072">
    <property type="entry name" value="Response_reg"/>
    <property type="match status" value="1"/>
</dbReference>
<evidence type="ECO:0000313" key="7">
    <source>
        <dbReference type="Proteomes" id="UP000612893"/>
    </source>
</evidence>
<evidence type="ECO:0000259" key="5">
    <source>
        <dbReference type="PROSITE" id="PS51755"/>
    </source>
</evidence>
<dbReference type="Gene3D" id="1.10.10.10">
    <property type="entry name" value="Winged helix-like DNA-binding domain superfamily/Winged helix DNA-binding domain"/>
    <property type="match status" value="1"/>
</dbReference>
<feature type="domain" description="OmpR/PhoB-type" evidence="5">
    <location>
        <begin position="124"/>
        <end position="221"/>
    </location>
</feature>
<dbReference type="AlphaFoldDB" id="A0A934N7D8"/>
<keyword evidence="7" id="KW-1185">Reference proteome</keyword>
<evidence type="ECO:0000256" key="2">
    <source>
        <dbReference type="PROSITE-ProRule" id="PRU00169"/>
    </source>
</evidence>
<dbReference type="InterPro" id="IPR001789">
    <property type="entry name" value="Sig_transdc_resp-reg_receiver"/>
</dbReference>
<dbReference type="PANTHER" id="PTHR48111:SF36">
    <property type="entry name" value="TRANSCRIPTIONAL REGULATORY PROTEIN CUTR"/>
    <property type="match status" value="1"/>
</dbReference>
<evidence type="ECO:0000256" key="3">
    <source>
        <dbReference type="PROSITE-ProRule" id="PRU01091"/>
    </source>
</evidence>
<dbReference type="GO" id="GO:0005829">
    <property type="term" value="C:cytosol"/>
    <property type="evidence" value="ECO:0007669"/>
    <property type="project" value="TreeGrafter"/>
</dbReference>
<dbReference type="GO" id="GO:0006355">
    <property type="term" value="P:regulation of DNA-templated transcription"/>
    <property type="evidence" value="ECO:0007669"/>
    <property type="project" value="InterPro"/>
</dbReference>
<dbReference type="InterPro" id="IPR001867">
    <property type="entry name" value="OmpR/PhoB-type_DNA-bd"/>
</dbReference>
<dbReference type="InterPro" id="IPR036388">
    <property type="entry name" value="WH-like_DNA-bd_sf"/>
</dbReference>
<dbReference type="EMBL" id="JAEKNR010000110">
    <property type="protein sequence ID" value="MBJ7598461.1"/>
    <property type="molecule type" value="Genomic_DNA"/>
</dbReference>
<dbReference type="PANTHER" id="PTHR48111">
    <property type="entry name" value="REGULATOR OF RPOS"/>
    <property type="match status" value="1"/>
</dbReference>
<comment type="caution">
    <text evidence="6">The sequence shown here is derived from an EMBL/GenBank/DDBJ whole genome shotgun (WGS) entry which is preliminary data.</text>
</comment>
<evidence type="ECO:0000256" key="1">
    <source>
        <dbReference type="ARBA" id="ARBA00023125"/>
    </source>
</evidence>
<dbReference type="Gene3D" id="6.10.250.690">
    <property type="match status" value="1"/>
</dbReference>
<dbReference type="InterPro" id="IPR011006">
    <property type="entry name" value="CheY-like_superfamily"/>
</dbReference>
<accession>A0A934N7D8</accession>
<keyword evidence="2" id="KW-0597">Phosphoprotein</keyword>
<dbReference type="InterPro" id="IPR039420">
    <property type="entry name" value="WalR-like"/>
</dbReference>
<dbReference type="SMART" id="SM00862">
    <property type="entry name" value="Trans_reg_C"/>
    <property type="match status" value="1"/>
</dbReference>
<dbReference type="GO" id="GO:0032993">
    <property type="term" value="C:protein-DNA complex"/>
    <property type="evidence" value="ECO:0007669"/>
    <property type="project" value="TreeGrafter"/>
</dbReference>
<organism evidence="6 7">
    <name type="scientific">Candidatus Nephthysia bennettiae</name>
    <dbReference type="NCBI Taxonomy" id="3127016"/>
    <lineage>
        <taxon>Bacteria</taxon>
        <taxon>Bacillati</taxon>
        <taxon>Candidatus Dormiibacterota</taxon>
        <taxon>Candidatus Dormibacteria</taxon>
        <taxon>Candidatus Dormibacterales</taxon>
        <taxon>Candidatus Dormibacteraceae</taxon>
        <taxon>Candidatus Nephthysia</taxon>
    </lineage>
</organism>
<feature type="domain" description="Response regulatory" evidence="4">
    <location>
        <begin position="2"/>
        <end position="116"/>
    </location>
</feature>
<dbReference type="GO" id="GO:0000156">
    <property type="term" value="F:phosphorelay response regulator activity"/>
    <property type="evidence" value="ECO:0007669"/>
    <property type="project" value="TreeGrafter"/>
</dbReference>
<proteinExistence type="predicted"/>
<dbReference type="GO" id="GO:0000976">
    <property type="term" value="F:transcription cis-regulatory region binding"/>
    <property type="evidence" value="ECO:0007669"/>
    <property type="project" value="TreeGrafter"/>
</dbReference>